<keyword evidence="3" id="KW-0238">DNA-binding</keyword>
<evidence type="ECO:0000313" key="7">
    <source>
        <dbReference type="Proteomes" id="UP001556040"/>
    </source>
</evidence>
<dbReference type="InterPro" id="IPR005119">
    <property type="entry name" value="LysR_subst-bd"/>
</dbReference>
<dbReference type="PROSITE" id="PS50931">
    <property type="entry name" value="HTH_LYSR"/>
    <property type="match status" value="1"/>
</dbReference>
<accession>A0ABV3Q6T9</accession>
<comment type="similarity">
    <text evidence="1">Belongs to the LysR transcriptional regulatory family.</text>
</comment>
<comment type="caution">
    <text evidence="6">The sequence shown here is derived from an EMBL/GenBank/DDBJ whole genome shotgun (WGS) entry which is preliminary data.</text>
</comment>
<dbReference type="Gene3D" id="3.40.190.10">
    <property type="entry name" value="Periplasmic binding protein-like II"/>
    <property type="match status" value="2"/>
</dbReference>
<organism evidence="6 7">
    <name type="scientific">Jeotgalibacillus marinus</name>
    <dbReference type="NCBI Taxonomy" id="86667"/>
    <lineage>
        <taxon>Bacteria</taxon>
        <taxon>Bacillati</taxon>
        <taxon>Bacillota</taxon>
        <taxon>Bacilli</taxon>
        <taxon>Bacillales</taxon>
        <taxon>Caryophanaceae</taxon>
        <taxon>Jeotgalibacillus</taxon>
    </lineage>
</organism>
<dbReference type="CDD" id="cd05466">
    <property type="entry name" value="PBP2_LTTR_substrate"/>
    <property type="match status" value="1"/>
</dbReference>
<evidence type="ECO:0000256" key="1">
    <source>
        <dbReference type="ARBA" id="ARBA00009437"/>
    </source>
</evidence>
<evidence type="ECO:0000256" key="4">
    <source>
        <dbReference type="ARBA" id="ARBA00023163"/>
    </source>
</evidence>
<dbReference type="InterPro" id="IPR036390">
    <property type="entry name" value="WH_DNA-bd_sf"/>
</dbReference>
<keyword evidence="7" id="KW-1185">Reference proteome</keyword>
<name>A0ABV3Q6T9_9BACL</name>
<reference evidence="6 7" key="1">
    <citation type="journal article" date="1979" name="Int. J. Syst. Evol. Microbiol.">
        <title>Bacillus globisporus subsp. marinus subsp. nov.</title>
        <authorList>
            <person name="Liu H."/>
        </authorList>
    </citation>
    <scope>NUCLEOTIDE SEQUENCE [LARGE SCALE GENOMIC DNA]</scope>
    <source>
        <strain evidence="6 7">DSM 1297</strain>
    </source>
</reference>
<dbReference type="InterPro" id="IPR036388">
    <property type="entry name" value="WH-like_DNA-bd_sf"/>
</dbReference>
<dbReference type="InterPro" id="IPR000847">
    <property type="entry name" value="LysR_HTH_N"/>
</dbReference>
<dbReference type="Gene3D" id="1.10.10.10">
    <property type="entry name" value="Winged helix-like DNA-binding domain superfamily/Winged helix DNA-binding domain"/>
    <property type="match status" value="1"/>
</dbReference>
<dbReference type="SUPFAM" id="SSF53850">
    <property type="entry name" value="Periplasmic binding protein-like II"/>
    <property type="match status" value="1"/>
</dbReference>
<keyword evidence="2" id="KW-0805">Transcription regulation</keyword>
<feature type="domain" description="HTH lysR-type" evidence="5">
    <location>
        <begin position="1"/>
        <end position="58"/>
    </location>
</feature>
<evidence type="ECO:0000259" key="5">
    <source>
        <dbReference type="PROSITE" id="PS50931"/>
    </source>
</evidence>
<protein>
    <submittedName>
        <fullName evidence="6">LysR family transcriptional regulator</fullName>
    </submittedName>
</protein>
<evidence type="ECO:0000256" key="2">
    <source>
        <dbReference type="ARBA" id="ARBA00023015"/>
    </source>
</evidence>
<dbReference type="EMBL" id="JBFMIA010000019">
    <property type="protein sequence ID" value="MEW9502961.1"/>
    <property type="molecule type" value="Genomic_DNA"/>
</dbReference>
<gene>
    <name evidence="6" type="ORF">AB1471_14290</name>
</gene>
<dbReference type="Proteomes" id="UP001556040">
    <property type="component" value="Unassembled WGS sequence"/>
</dbReference>
<evidence type="ECO:0000256" key="3">
    <source>
        <dbReference type="ARBA" id="ARBA00023125"/>
    </source>
</evidence>
<dbReference type="Pfam" id="PF03466">
    <property type="entry name" value="LysR_substrate"/>
    <property type="match status" value="1"/>
</dbReference>
<dbReference type="PRINTS" id="PR00039">
    <property type="entry name" value="HTHLYSR"/>
</dbReference>
<sequence length="297" mass="33993">MNLNWLRTFISAATYENFHKTSEVLYLSQPTVTVHIKQLEKELGIELFLRKGRVVTLTSAGRKFLSHAKSIIEEVERGNKQIERLRQGYQQTLTLAVSPLIASTYLPYWVKTFLRGHKETEVIIRAVESDVISEEVGKGVADLGLSSMKANLLGLTCEKLYEEPLVIVAPHDGRELENGPPIELEELMERELLLTHNHPEYWESVLIEVKNRYPFTRTMKVSQVHVTKRFIEEGIGFSILPRSVVRRELAEGRMLEISKDQIDLPSSATYLLKRKGSKEGSEFIKVVQRLVGGKWHK</sequence>
<proteinExistence type="inferred from homology"/>
<evidence type="ECO:0000313" key="6">
    <source>
        <dbReference type="EMBL" id="MEW9502961.1"/>
    </source>
</evidence>
<dbReference type="Pfam" id="PF00126">
    <property type="entry name" value="HTH_1"/>
    <property type="match status" value="1"/>
</dbReference>
<dbReference type="PANTHER" id="PTHR30126:SF64">
    <property type="entry name" value="HTH-TYPE TRANSCRIPTIONAL REGULATOR CITR"/>
    <property type="match status" value="1"/>
</dbReference>
<dbReference type="RefSeq" id="WP_367780448.1">
    <property type="nucleotide sequence ID" value="NZ_JBFMIA010000019.1"/>
</dbReference>
<dbReference type="PANTHER" id="PTHR30126">
    <property type="entry name" value="HTH-TYPE TRANSCRIPTIONAL REGULATOR"/>
    <property type="match status" value="1"/>
</dbReference>
<dbReference type="SUPFAM" id="SSF46785">
    <property type="entry name" value="Winged helix' DNA-binding domain"/>
    <property type="match status" value="1"/>
</dbReference>
<keyword evidence="4" id="KW-0804">Transcription</keyword>